<dbReference type="AlphaFoldDB" id="A0AAV4AGZ0"/>
<keyword evidence="2" id="KW-1185">Reference proteome</keyword>
<evidence type="ECO:0000313" key="2">
    <source>
        <dbReference type="Proteomes" id="UP000735302"/>
    </source>
</evidence>
<evidence type="ECO:0000313" key="1">
    <source>
        <dbReference type="EMBL" id="GFO07566.1"/>
    </source>
</evidence>
<organism evidence="1 2">
    <name type="scientific">Plakobranchus ocellatus</name>
    <dbReference type="NCBI Taxonomy" id="259542"/>
    <lineage>
        <taxon>Eukaryota</taxon>
        <taxon>Metazoa</taxon>
        <taxon>Spiralia</taxon>
        <taxon>Lophotrochozoa</taxon>
        <taxon>Mollusca</taxon>
        <taxon>Gastropoda</taxon>
        <taxon>Heterobranchia</taxon>
        <taxon>Euthyneura</taxon>
        <taxon>Panpulmonata</taxon>
        <taxon>Sacoglossa</taxon>
        <taxon>Placobranchoidea</taxon>
        <taxon>Plakobranchidae</taxon>
        <taxon>Plakobranchus</taxon>
    </lineage>
</organism>
<dbReference type="EMBL" id="BLXT01003887">
    <property type="protein sequence ID" value="GFO07566.1"/>
    <property type="molecule type" value="Genomic_DNA"/>
</dbReference>
<sequence>MGGERDGMMERCSEGSTLRSAKMLGCGLKPPSRLNPTKVVIFQRTKLFMALETEKAGAPVMGHEPVTERSVHISARFRYPVCHQHIPSS</sequence>
<dbReference type="Proteomes" id="UP000735302">
    <property type="component" value="Unassembled WGS sequence"/>
</dbReference>
<proteinExistence type="predicted"/>
<gene>
    <name evidence="1" type="ORF">PoB_003407100</name>
</gene>
<reference evidence="1 2" key="1">
    <citation type="journal article" date="2021" name="Elife">
        <title>Chloroplast acquisition without the gene transfer in kleptoplastic sea slugs, Plakobranchus ocellatus.</title>
        <authorList>
            <person name="Maeda T."/>
            <person name="Takahashi S."/>
            <person name="Yoshida T."/>
            <person name="Shimamura S."/>
            <person name="Takaki Y."/>
            <person name="Nagai Y."/>
            <person name="Toyoda A."/>
            <person name="Suzuki Y."/>
            <person name="Arimoto A."/>
            <person name="Ishii H."/>
            <person name="Satoh N."/>
            <person name="Nishiyama T."/>
            <person name="Hasebe M."/>
            <person name="Maruyama T."/>
            <person name="Minagawa J."/>
            <person name="Obokata J."/>
            <person name="Shigenobu S."/>
        </authorList>
    </citation>
    <scope>NUCLEOTIDE SEQUENCE [LARGE SCALE GENOMIC DNA]</scope>
</reference>
<protein>
    <submittedName>
        <fullName evidence="1">Uncharacterized protein</fullName>
    </submittedName>
</protein>
<name>A0AAV4AGZ0_9GAST</name>
<accession>A0AAV4AGZ0</accession>
<comment type="caution">
    <text evidence="1">The sequence shown here is derived from an EMBL/GenBank/DDBJ whole genome shotgun (WGS) entry which is preliminary data.</text>
</comment>